<feature type="compositionally biased region" description="Low complexity" evidence="1">
    <location>
        <begin position="350"/>
        <end position="364"/>
    </location>
</feature>
<feature type="region of interest" description="Disordered" evidence="1">
    <location>
        <begin position="200"/>
        <end position="263"/>
    </location>
</feature>
<reference evidence="2" key="1">
    <citation type="submission" date="2021-11" db="EMBL/GenBank/DDBJ databases">
        <title>Genome sequence.</title>
        <authorList>
            <person name="Sun Q."/>
        </authorList>
    </citation>
    <scope>NUCLEOTIDE SEQUENCE</scope>
    <source>
        <strain evidence="2">JC740</strain>
    </source>
</reference>
<accession>A0ABS8NH25</accession>
<name>A0ABS8NH25_9BACT</name>
<evidence type="ECO:0000313" key="2">
    <source>
        <dbReference type="EMBL" id="MCC9642856.1"/>
    </source>
</evidence>
<feature type="region of interest" description="Disordered" evidence="1">
    <location>
        <begin position="347"/>
        <end position="371"/>
    </location>
</feature>
<feature type="compositionally biased region" description="Polar residues" evidence="1">
    <location>
        <begin position="55"/>
        <end position="68"/>
    </location>
</feature>
<feature type="region of interest" description="Disordered" evidence="1">
    <location>
        <begin position="99"/>
        <end position="138"/>
    </location>
</feature>
<feature type="compositionally biased region" description="Low complexity" evidence="1">
    <location>
        <begin position="216"/>
        <end position="237"/>
    </location>
</feature>
<evidence type="ECO:0000313" key="3">
    <source>
        <dbReference type="Proteomes" id="UP001430306"/>
    </source>
</evidence>
<dbReference type="Proteomes" id="UP001430306">
    <property type="component" value="Unassembled WGS sequence"/>
</dbReference>
<sequence>MSNSNMPPRNDSRILLLERLETRSLLAAGLGLDLDFGEFTRGGSNHRTFHEASTQREVSSFSENSQKIRSGERPQLPSLSHRHAELDRLAADLHRVSHHVAERVRNTPERSRDLSSSPLESRNQNQPSQSQSGPKSNELTTVADNVLEVTWVLELSYIPTYSASGTDIEVFQANIPHATEHQNHSTAHLFTGASNWLGSAAAGSERASSNETSRDTSSNNPSPTRNSANATAAPASSDRGGEQRNVDRSPVMDRNGASLSNMMLPGSDVAGTIHASTASPNEVYDTNMLNAASLFQSAAMETAAGQSGTIDWLPPWNASSEDFSETALEETWELDEETLRQLRKLADTASPSQTGDSSSSPGQPLADSATESETLDAIIANWFGSKTGLIDNIRVQSSLPTISPAGMATLSPQMVDIALDATVGVHRTIGVLAVEDDSESGLDTDQIREAVLTAIELETQLLAQPALDTRPLRFSGLTAPGIAIVAGTLAIQARRRRPDMLLASR</sequence>
<feature type="compositionally biased region" description="Basic and acidic residues" evidence="1">
    <location>
        <begin position="99"/>
        <end position="113"/>
    </location>
</feature>
<comment type="caution">
    <text evidence="2">The sequence shown here is derived from an EMBL/GenBank/DDBJ whole genome shotgun (WGS) entry which is preliminary data.</text>
</comment>
<evidence type="ECO:0000256" key="1">
    <source>
        <dbReference type="SAM" id="MobiDB-lite"/>
    </source>
</evidence>
<keyword evidence="3" id="KW-1185">Reference proteome</keyword>
<feature type="region of interest" description="Disordered" evidence="1">
    <location>
        <begin position="49"/>
        <end position="79"/>
    </location>
</feature>
<feature type="compositionally biased region" description="Low complexity" evidence="1">
    <location>
        <begin position="123"/>
        <end position="137"/>
    </location>
</feature>
<feature type="compositionally biased region" description="Basic and acidic residues" evidence="1">
    <location>
        <begin position="239"/>
        <end position="251"/>
    </location>
</feature>
<organism evidence="2 3">
    <name type="scientific">Rhodopirellula halodulae</name>
    <dbReference type="NCBI Taxonomy" id="2894198"/>
    <lineage>
        <taxon>Bacteria</taxon>
        <taxon>Pseudomonadati</taxon>
        <taxon>Planctomycetota</taxon>
        <taxon>Planctomycetia</taxon>
        <taxon>Pirellulales</taxon>
        <taxon>Pirellulaceae</taxon>
        <taxon>Rhodopirellula</taxon>
    </lineage>
</organism>
<proteinExistence type="predicted"/>
<dbReference type="EMBL" id="JAJKFW010000022">
    <property type="protein sequence ID" value="MCC9642856.1"/>
    <property type="molecule type" value="Genomic_DNA"/>
</dbReference>
<gene>
    <name evidence="2" type="ORF">LOC71_11265</name>
</gene>
<protein>
    <submittedName>
        <fullName evidence="2">Uncharacterized protein</fullName>
    </submittedName>
</protein>
<dbReference type="RefSeq" id="WP_230273807.1">
    <property type="nucleotide sequence ID" value="NZ_JAJKFW010000022.1"/>
</dbReference>
<feature type="compositionally biased region" description="Low complexity" evidence="1">
    <location>
        <begin position="200"/>
        <end position="209"/>
    </location>
</feature>